<organism evidence="2 3">
    <name type="scientific">Pedobacter albus</name>
    <dbReference type="NCBI Taxonomy" id="3113905"/>
    <lineage>
        <taxon>Bacteria</taxon>
        <taxon>Pseudomonadati</taxon>
        <taxon>Bacteroidota</taxon>
        <taxon>Sphingobacteriia</taxon>
        <taxon>Sphingobacteriales</taxon>
        <taxon>Sphingobacteriaceae</taxon>
        <taxon>Pedobacter</taxon>
    </lineage>
</organism>
<dbReference type="InterPro" id="IPR013431">
    <property type="entry name" value="Delta_60_rpt"/>
</dbReference>
<dbReference type="PROSITE" id="PS51257">
    <property type="entry name" value="PROKAR_LIPOPROTEIN"/>
    <property type="match status" value="1"/>
</dbReference>
<dbReference type="Gene3D" id="2.80.10.50">
    <property type="match status" value="2"/>
</dbReference>
<keyword evidence="3" id="KW-1185">Reference proteome</keyword>
<proteinExistence type="predicted"/>
<dbReference type="Pfam" id="PF16400">
    <property type="entry name" value="DUF5008"/>
    <property type="match status" value="1"/>
</dbReference>
<evidence type="ECO:0000313" key="3">
    <source>
        <dbReference type="Proteomes" id="UP001336835"/>
    </source>
</evidence>
<name>A0ABU7I2P2_9SPHI</name>
<dbReference type="Pfam" id="PF17164">
    <property type="entry name" value="DUF5122"/>
    <property type="match status" value="3"/>
</dbReference>
<protein>
    <submittedName>
        <fullName evidence="2">DUF5008 domain-containing protein</fullName>
    </submittedName>
</protein>
<dbReference type="Proteomes" id="UP001336835">
    <property type="component" value="Unassembled WGS sequence"/>
</dbReference>
<comment type="caution">
    <text evidence="2">The sequence shown here is derived from an EMBL/GenBank/DDBJ whole genome shotgun (WGS) entry which is preliminary data.</text>
</comment>
<evidence type="ECO:0000259" key="1">
    <source>
        <dbReference type="Pfam" id="PF16400"/>
    </source>
</evidence>
<dbReference type="InterPro" id="IPR032175">
    <property type="entry name" value="DUF5008"/>
</dbReference>
<accession>A0ABU7I2P2</accession>
<sequence length="565" mass="60233">MLNSIKYKSALAILSALVLVLAVYSCKKETQLAPDPYAGGKQPLGITFISKSTDPDIVTAGATLSLKVNGLMKFKDNFKLYVNEIEAEVVNYTDTTVSFKVPLTASTGSMWITAQGQSFFGPIVKVGGKVAVDDQFKIVNGASNSSGASTVFDIEQLPTGRFWLGGAFNNFELKGTDKVPNGGIAQIDAGGTYITTDINFGKGAGGGFKTIYSINRITSGAQNGKYIIAGSFTSYNSTRPNRQTLNNIARLNANGTLDTIKTADKDAAGNSLVPIVNPKPAETWKNGDTVSAFNAGVDGTVRKTFVFGEQIYIIGNFQNFKRMYIPNSSYDEKVYDVTKMRQLVRVNSDGTMDSTFHYNKTTRQSAAGANGAIMDAMMQADGKLILVGSFSTFNGVQANHIVRLNLDGSVDNTFAAGTGADNDVYAIRYNATTDKIMLSGSFASFNGKPLSGLALLNANGSNVATFTTQAVTGGIATFAGQLNNGKILVAGSFTKYGDYLRQGFMVLEANGQLAVGYNNTGGFQGRVYDMIETPMASGSQVILVGDVLRFNTILPHNVLRLIISN</sequence>
<dbReference type="EMBL" id="JAZDQT010000001">
    <property type="protein sequence ID" value="MEE1943524.1"/>
    <property type="molecule type" value="Genomic_DNA"/>
</dbReference>
<feature type="domain" description="DUF5008" evidence="1">
    <location>
        <begin position="29"/>
        <end position="122"/>
    </location>
</feature>
<reference evidence="2 3" key="1">
    <citation type="submission" date="2024-01" db="EMBL/GenBank/DDBJ databases">
        <title>Pedobacter sp. nov., isolated from fresh soil.</title>
        <authorList>
            <person name="Le N.T.T."/>
        </authorList>
    </citation>
    <scope>NUCLEOTIDE SEQUENCE [LARGE SCALE GENOMIC DNA]</scope>
    <source>
        <strain evidence="2 3">KR3-3</strain>
    </source>
</reference>
<dbReference type="RefSeq" id="WP_330105935.1">
    <property type="nucleotide sequence ID" value="NZ_JAZDQT010000001.1"/>
</dbReference>
<gene>
    <name evidence="2" type="ORF">VRU48_00295</name>
</gene>
<evidence type="ECO:0000313" key="2">
    <source>
        <dbReference type="EMBL" id="MEE1943524.1"/>
    </source>
</evidence>